<dbReference type="GO" id="GO:0007064">
    <property type="term" value="P:mitotic sister chromatid cohesion"/>
    <property type="evidence" value="ECO:0007669"/>
    <property type="project" value="InterPro"/>
</dbReference>
<reference evidence="4" key="1">
    <citation type="submission" date="2020-10" db="EMBL/GenBank/DDBJ databases">
        <authorList>
            <person name="Muller C M."/>
        </authorList>
    </citation>
    <scope>NUCLEOTIDE SEQUENCE</scope>
    <source>
        <strain evidence="4">THUN-12</strain>
    </source>
</reference>
<evidence type="ECO:0000313" key="5">
    <source>
        <dbReference type="Proteomes" id="UP000683417"/>
    </source>
</evidence>
<dbReference type="PANTHER" id="PTHR12663">
    <property type="entry name" value="ANDROGEN INDUCED INHIBITOR OF PROLIFERATION AS3 / PDS5-RELATED"/>
    <property type="match status" value="1"/>
</dbReference>
<name>A0A9W4D7F0_BLUGR</name>
<feature type="region of interest" description="Disordered" evidence="3">
    <location>
        <begin position="284"/>
        <end position="305"/>
    </location>
</feature>
<dbReference type="GO" id="GO:0005634">
    <property type="term" value="C:nucleus"/>
    <property type="evidence" value="ECO:0007669"/>
    <property type="project" value="UniProtKB-SubCell"/>
</dbReference>
<dbReference type="Proteomes" id="UP000683417">
    <property type="component" value="Unassembled WGS sequence"/>
</dbReference>
<dbReference type="EMBL" id="CAJHIT010000009">
    <property type="protein sequence ID" value="CAD6505429.1"/>
    <property type="molecule type" value="Genomic_DNA"/>
</dbReference>
<accession>A0A9W4D7F0</accession>
<dbReference type="InterPro" id="IPR039776">
    <property type="entry name" value="Pds5"/>
</dbReference>
<gene>
    <name evidence="4" type="ORF">BGTH12_LOCUS6787</name>
</gene>
<organism evidence="4 5">
    <name type="scientific">Blumeria graminis f. sp. triticale</name>
    <dbReference type="NCBI Taxonomy" id="1689686"/>
    <lineage>
        <taxon>Eukaryota</taxon>
        <taxon>Fungi</taxon>
        <taxon>Dikarya</taxon>
        <taxon>Ascomycota</taxon>
        <taxon>Pezizomycotina</taxon>
        <taxon>Leotiomycetes</taxon>
        <taxon>Erysiphales</taxon>
        <taxon>Erysiphaceae</taxon>
        <taxon>Blumeria</taxon>
    </lineage>
</organism>
<feature type="region of interest" description="Disordered" evidence="3">
    <location>
        <begin position="1352"/>
        <end position="1397"/>
    </location>
</feature>
<evidence type="ECO:0000313" key="4">
    <source>
        <dbReference type="EMBL" id="CAD6505429.1"/>
    </source>
</evidence>
<dbReference type="CDD" id="cd19953">
    <property type="entry name" value="PDS5"/>
    <property type="match status" value="1"/>
</dbReference>
<dbReference type="GO" id="GO:0006281">
    <property type="term" value="P:DNA repair"/>
    <property type="evidence" value="ECO:0007669"/>
    <property type="project" value="TreeGrafter"/>
</dbReference>
<feature type="compositionally biased region" description="Basic and acidic residues" evidence="3">
    <location>
        <begin position="1312"/>
        <end position="1331"/>
    </location>
</feature>
<evidence type="ECO:0000256" key="2">
    <source>
        <dbReference type="ARBA" id="ARBA00023242"/>
    </source>
</evidence>
<keyword evidence="2" id="KW-0539">Nucleus</keyword>
<evidence type="ECO:0000256" key="3">
    <source>
        <dbReference type="SAM" id="MobiDB-lite"/>
    </source>
</evidence>
<feature type="compositionally biased region" description="Basic residues" evidence="3">
    <location>
        <begin position="1292"/>
        <end position="1302"/>
    </location>
</feature>
<sequence>MAPRRGAEENKALKFSRPLSWHAGKAILTSELLKRLEELLVELKILGEEQEEVHKDSLTKVAKDLASQHLLCHKDKGVRAFTACCLVDILKICAPDAPFTPSQLKGIFNLFIASILPALSNPSHAYNPQHKYVLASLAEVKSVVLLCDIPSSDSLLIRLFSSFFDMISGSSNFSNSEQIPKDVEFNMVQILVILVDEAQSLPSGVIDVIVAQFLRASFSGDQKSNTKNKKENDEKQLNLMMKELPAAYNMAKTICNSCPEKMARYVSQYFNEVIMEILNGTPGLNGPQKTSVHSAEMEDDDTPAGPTEADIKELQKAHNLLRELWRASPPVLQNVIPQLEQELSADDVQLRLLATETLGDIISGIGAAGPPITPPMDPAVYPPLTLDSQPQYTTSESILLTPISPQSFAQTYSHVYRSFASRKNDKSPIIRSAWATAVGRIITTSAGGIGLSSNEEKVYVKGLAEKLNDSDERVRLSAVKAVGDFSFRDIMSKLAPYGGVNISGSVLGSLADRARDRRHGVRTEAMKVLCRLWGVATGEMMAGNRAVIEDLGAIPTKVFDVYYANDPELNVLLDNSLFEQLIPLTYASGKSKVRNTRSSKEETNKNESVNTDKARTERILLMVKSLDAKSIKAFFAMQARQTSYAKVLEAFLSCCEDYNGGVCVKDIAEVKAKMELPIKWFAKLLPDSQKVHQDLLKFSKLHERRSYQLLRFAMDPRSDFNTVHKAIKELQKRVQANNTAPAGLLETLTPIIYRSACLIYNRSNQPILLQFARTNEHGFGPTANLIIQEISEKHPEIFRASLVELCKLITTNAPSKTKANDISVVETLKSLASFAKSDGKYIPSDKNFIEALLDFALYGIPHKAAKYAVIILAACTDRKEMYMKDLMDQSLNDWEYASSHLLTKLATINQLAALAPTVVQESSEEILDITRQLLLETRTENSNNEIVWQDDHQLDEECQAKVIAVKILVSRLQSVRHDDVAAKAFAAPVFRLLNSLIEKKGEITRTGTTPEHHRARLRLLAAQQVVKLCTIETFDKFLTHQGFYNLSYVAQDPLEDVRRGFVSKLQKYLVRNLLTHRFLTIIFITAFEPSMDFRSSIITWIRCRVKVTHDAKKTTFEATFPRLIHLLAHHPDYSSAPDELIDHARYILYYITTVASEDNLPLIYKYSQRVKQARDAFPEADSNKLYILSDLSQALIRKWEEKKGWSMQSWPKQVGLPIGLFTGLPSHEVAQQIAEKMYMPEELDPLLDGLVRDVDRKKKRKIDDLVPSNLPKKMKPDKSIQTTPVKKERQMNGKKKTPRPRKERLAPQILNTEERRRSGRSTKERKGYEERDSSEDDEEMWEGVAEWEYIPRNKISQKKVDKTNTDHSPPIPNEELTPRKNETSRRLRFTSRTANLR</sequence>
<comment type="caution">
    <text evidence="4">The sequence shown here is derived from an EMBL/GenBank/DDBJ whole genome shotgun (WGS) entry which is preliminary data.</text>
</comment>
<feature type="region of interest" description="Disordered" evidence="3">
    <location>
        <begin position="1262"/>
        <end position="1340"/>
    </location>
</feature>
<protein>
    <submittedName>
        <fullName evidence="4">BgTH12-00920</fullName>
    </submittedName>
</protein>
<proteinExistence type="predicted"/>
<evidence type="ECO:0000256" key="1">
    <source>
        <dbReference type="ARBA" id="ARBA00004123"/>
    </source>
</evidence>
<dbReference type="GO" id="GO:0000785">
    <property type="term" value="C:chromatin"/>
    <property type="evidence" value="ECO:0007669"/>
    <property type="project" value="TreeGrafter"/>
</dbReference>
<dbReference type="PANTHER" id="PTHR12663:SF0">
    <property type="entry name" value="PRECOCIOUS DISSOCIATION OF SISTERS 5, ISOFORM A"/>
    <property type="match status" value="1"/>
</dbReference>
<feature type="compositionally biased region" description="Basic and acidic residues" evidence="3">
    <location>
        <begin position="1376"/>
        <end position="1385"/>
    </location>
</feature>
<dbReference type="Pfam" id="PF20168">
    <property type="entry name" value="PDS5"/>
    <property type="match status" value="1"/>
</dbReference>
<comment type="subcellular location">
    <subcellularLocation>
        <location evidence="1">Nucleus</location>
    </subcellularLocation>
</comment>